<organism evidence="3">
    <name type="scientific">Peptoniphilus harei</name>
    <dbReference type="NCBI Taxonomy" id="54005"/>
    <lineage>
        <taxon>Bacteria</taxon>
        <taxon>Bacillati</taxon>
        <taxon>Bacillota</taxon>
        <taxon>Tissierellia</taxon>
        <taxon>Tissierellales</taxon>
        <taxon>Peptoniphilaceae</taxon>
        <taxon>Peptoniphilus</taxon>
    </lineage>
</organism>
<dbReference type="InterPro" id="IPR001638">
    <property type="entry name" value="Solute-binding_3/MltF_N"/>
</dbReference>
<dbReference type="Gene3D" id="3.40.190.10">
    <property type="entry name" value="Periplasmic binding protein-like II"/>
    <property type="match status" value="2"/>
</dbReference>
<dbReference type="Pfam" id="PF00497">
    <property type="entry name" value="SBP_bac_3"/>
    <property type="match status" value="1"/>
</dbReference>
<comment type="caution">
    <text evidence="3">The sequence shown here is derived from an EMBL/GenBank/DDBJ whole genome shotgun (WGS) entry which is preliminary data.</text>
</comment>
<dbReference type="SMART" id="SM00062">
    <property type="entry name" value="PBPb"/>
    <property type="match status" value="1"/>
</dbReference>
<sequence length="305" mass="33606">MFFKFKAQALEGYFKLYWEEIMKKKIFNIALVAITALLLFGCGKKEEAKEEAKEAVKFEITTTGPTVDAIKKKGKIVLGTSADFPPMEWTSFQSGKEEFTGVDIAIAQSIADSLGVELEVKNMAFEGLLASLNSGDVDMVIAGMGADEERKKQVDFSEEYSKGQQVLLVTEENKDKYKTFDDLKGKIVGTQLGTLQHKFATEKFGNNCKGFDLNNVIIEQLKNKSIDAAFLSELPAKQFASITDGLVIIKDLGIPDDSGFAVAVKKGNDDLTGAVNEVVKGLKDSGQVDKWFDEYIELSNKEAMK</sequence>
<accession>A0A133PGZ4</accession>
<evidence type="ECO:0000256" key="1">
    <source>
        <dbReference type="ARBA" id="ARBA00022729"/>
    </source>
</evidence>
<dbReference type="PATRIC" id="fig|54005.3.peg.1830"/>
<dbReference type="EMBL" id="LRQE01000050">
    <property type="protein sequence ID" value="KXA27796.1"/>
    <property type="molecule type" value="Genomic_DNA"/>
</dbReference>
<proteinExistence type="predicted"/>
<name>A0A133PGZ4_9FIRM</name>
<keyword evidence="1" id="KW-0732">Signal</keyword>
<evidence type="ECO:0000313" key="4">
    <source>
        <dbReference type="Proteomes" id="UP000070174"/>
    </source>
</evidence>
<protein>
    <submittedName>
        <fullName evidence="3">ABC transporter, substrate-binding protein, family 3</fullName>
    </submittedName>
</protein>
<dbReference type="PANTHER" id="PTHR35936">
    <property type="entry name" value="MEMBRANE-BOUND LYTIC MUREIN TRANSGLYCOSYLASE F"/>
    <property type="match status" value="1"/>
</dbReference>
<dbReference type="SUPFAM" id="SSF53850">
    <property type="entry name" value="Periplasmic binding protein-like II"/>
    <property type="match status" value="1"/>
</dbReference>
<dbReference type="PANTHER" id="PTHR35936:SF17">
    <property type="entry name" value="ARGININE-BINDING EXTRACELLULAR PROTEIN ARTP"/>
    <property type="match status" value="1"/>
</dbReference>
<gene>
    <name evidence="3" type="ORF">HMPREF3229_01867</name>
</gene>
<feature type="domain" description="Solute-binding protein family 3/N-terminal" evidence="2">
    <location>
        <begin position="75"/>
        <end position="295"/>
    </location>
</feature>
<reference evidence="3 4" key="1">
    <citation type="submission" date="2016-01" db="EMBL/GenBank/DDBJ databases">
        <authorList>
            <person name="Oliw E.H."/>
        </authorList>
    </citation>
    <scope>NUCLEOTIDE SEQUENCE [LARGE SCALE GENOMIC DNA]</scope>
    <source>
        <strain evidence="3 4">CMW7756A</strain>
    </source>
</reference>
<dbReference type="AlphaFoldDB" id="A0A133PGZ4"/>
<dbReference type="Proteomes" id="UP000070174">
    <property type="component" value="Unassembled WGS sequence"/>
</dbReference>
<evidence type="ECO:0000313" key="3">
    <source>
        <dbReference type="EMBL" id="KXA27796.1"/>
    </source>
</evidence>
<evidence type="ECO:0000259" key="2">
    <source>
        <dbReference type="SMART" id="SM00062"/>
    </source>
</evidence>